<proteinExistence type="predicted"/>
<dbReference type="Proteomes" id="UP000712600">
    <property type="component" value="Unassembled WGS sequence"/>
</dbReference>
<reference evidence="1" key="1">
    <citation type="submission" date="2019-12" db="EMBL/GenBank/DDBJ databases">
        <title>Genome sequencing and annotation of Brassica cretica.</title>
        <authorList>
            <person name="Studholme D.J."/>
            <person name="Sarris P."/>
        </authorList>
    </citation>
    <scope>NUCLEOTIDE SEQUENCE</scope>
    <source>
        <strain evidence="1">PFS-109/04</strain>
        <tissue evidence="1">Leaf</tissue>
    </source>
</reference>
<organism evidence="1 2">
    <name type="scientific">Brassica cretica</name>
    <name type="common">Mustard</name>
    <dbReference type="NCBI Taxonomy" id="69181"/>
    <lineage>
        <taxon>Eukaryota</taxon>
        <taxon>Viridiplantae</taxon>
        <taxon>Streptophyta</taxon>
        <taxon>Embryophyta</taxon>
        <taxon>Tracheophyta</taxon>
        <taxon>Spermatophyta</taxon>
        <taxon>Magnoliopsida</taxon>
        <taxon>eudicotyledons</taxon>
        <taxon>Gunneridae</taxon>
        <taxon>Pentapetalae</taxon>
        <taxon>rosids</taxon>
        <taxon>malvids</taxon>
        <taxon>Brassicales</taxon>
        <taxon>Brassicaceae</taxon>
        <taxon>Brassiceae</taxon>
        <taxon>Brassica</taxon>
    </lineage>
</organism>
<comment type="caution">
    <text evidence="1">The sequence shown here is derived from an EMBL/GenBank/DDBJ whole genome shotgun (WGS) entry which is preliminary data.</text>
</comment>
<gene>
    <name evidence="1" type="ORF">F2Q69_00020701</name>
</gene>
<evidence type="ECO:0000313" key="2">
    <source>
        <dbReference type="Proteomes" id="UP000712600"/>
    </source>
</evidence>
<sequence>MDVVDTEWWMVMEVAVVAMNKAVVVTNKVQNKVQNKAVDTVVKVVVVMKVLVVMAKNKEVVAMNEA</sequence>
<evidence type="ECO:0000313" key="1">
    <source>
        <dbReference type="EMBL" id="KAF3535044.1"/>
    </source>
</evidence>
<accession>A0A8S9Q9M7</accession>
<protein>
    <submittedName>
        <fullName evidence="1">Uncharacterized protein</fullName>
    </submittedName>
</protein>
<dbReference type="AlphaFoldDB" id="A0A8S9Q9M7"/>
<name>A0A8S9Q9M7_BRACR</name>
<dbReference type="EMBL" id="QGKX02001290">
    <property type="protein sequence ID" value="KAF3535044.1"/>
    <property type="molecule type" value="Genomic_DNA"/>
</dbReference>